<reference evidence="11" key="2">
    <citation type="submission" date="2014-03" db="EMBL/GenBank/DDBJ databases">
        <title>Candidatus Competibacter-lineage genomes retrieved from metagenomes reveal functional metabolic diversity.</title>
        <authorList>
            <person name="McIlroy S.J."/>
            <person name="Albertsen M."/>
            <person name="Andresen E.K."/>
            <person name="Saunders A.M."/>
            <person name="Kristiansen R."/>
            <person name="Stokholm-Bjerregaard M."/>
            <person name="Nielsen K.L."/>
            <person name="Nielsen P.H."/>
        </authorList>
    </citation>
    <scope>NUCLEOTIDE SEQUENCE</scope>
    <source>
        <strain evidence="11">Run_A_D11</strain>
    </source>
</reference>
<evidence type="ECO:0000313" key="12">
    <source>
        <dbReference type="Proteomes" id="UP000035760"/>
    </source>
</evidence>
<dbReference type="InterPro" id="IPR022792">
    <property type="entry name" value="T2SS_protein-GspN"/>
</dbReference>
<gene>
    <name evidence="11" type="ORF">BN873_300070</name>
</gene>
<dbReference type="AlphaFoldDB" id="W6M754"/>
<keyword evidence="9" id="KW-0472">Membrane</keyword>
<evidence type="ECO:0000256" key="4">
    <source>
        <dbReference type="ARBA" id="ARBA00022448"/>
    </source>
</evidence>
<protein>
    <recommendedName>
        <fullName evidence="3">Type II secretion system protein N</fullName>
    </recommendedName>
    <alternativeName>
        <fullName evidence="10">General secretion pathway protein N</fullName>
    </alternativeName>
</protein>
<dbReference type="GO" id="GO:0015628">
    <property type="term" value="P:protein secretion by the type II secretion system"/>
    <property type="evidence" value="ECO:0007669"/>
    <property type="project" value="InterPro"/>
</dbReference>
<evidence type="ECO:0000313" key="11">
    <source>
        <dbReference type="EMBL" id="CDI02449.1"/>
    </source>
</evidence>
<keyword evidence="4" id="KW-0813">Transport</keyword>
<keyword evidence="8" id="KW-0653">Protein transport</keyword>
<dbReference type="Pfam" id="PF01203">
    <property type="entry name" value="T2SSN"/>
    <property type="match status" value="1"/>
</dbReference>
<keyword evidence="6" id="KW-0997">Cell inner membrane</keyword>
<dbReference type="STRING" id="1400863.BN873_300070"/>
<keyword evidence="12" id="KW-1185">Reference proteome</keyword>
<accession>W6M754</accession>
<evidence type="ECO:0000256" key="7">
    <source>
        <dbReference type="ARBA" id="ARBA00022692"/>
    </source>
</evidence>
<evidence type="ECO:0000256" key="3">
    <source>
        <dbReference type="ARBA" id="ARBA00021563"/>
    </source>
</evidence>
<comment type="similarity">
    <text evidence="2">Belongs to the GSP N family.</text>
</comment>
<dbReference type="GO" id="GO:0015627">
    <property type="term" value="C:type II protein secretion system complex"/>
    <property type="evidence" value="ECO:0007669"/>
    <property type="project" value="InterPro"/>
</dbReference>
<comment type="caution">
    <text evidence="11">The sequence shown here is derived from an EMBL/GenBank/DDBJ whole genome shotgun (WGS) entry which is preliminary data.</text>
</comment>
<organism evidence="11 12">
    <name type="scientific">Candidatus Competibacter denitrificans Run_A_D11</name>
    <dbReference type="NCBI Taxonomy" id="1400863"/>
    <lineage>
        <taxon>Bacteria</taxon>
        <taxon>Pseudomonadati</taxon>
        <taxon>Pseudomonadota</taxon>
        <taxon>Gammaproteobacteria</taxon>
        <taxon>Candidatus Competibacteraceae</taxon>
        <taxon>Candidatus Competibacter</taxon>
    </lineage>
</organism>
<keyword evidence="7" id="KW-0812">Transmembrane</keyword>
<comment type="subcellular location">
    <subcellularLocation>
        <location evidence="1">Cell inner membrane</location>
    </subcellularLocation>
</comment>
<proteinExistence type="inferred from homology"/>
<dbReference type="OrthoDB" id="6706905at2"/>
<keyword evidence="5" id="KW-1003">Cell membrane</keyword>
<evidence type="ECO:0000256" key="6">
    <source>
        <dbReference type="ARBA" id="ARBA00022519"/>
    </source>
</evidence>
<dbReference type="EMBL" id="CBTJ020000037">
    <property type="protein sequence ID" value="CDI02449.1"/>
    <property type="molecule type" value="Genomic_DNA"/>
</dbReference>
<evidence type="ECO:0000256" key="8">
    <source>
        <dbReference type="ARBA" id="ARBA00022927"/>
    </source>
</evidence>
<evidence type="ECO:0000256" key="5">
    <source>
        <dbReference type="ARBA" id="ARBA00022475"/>
    </source>
</evidence>
<dbReference type="Proteomes" id="UP000035760">
    <property type="component" value="Unassembled WGS sequence"/>
</dbReference>
<evidence type="ECO:0000256" key="1">
    <source>
        <dbReference type="ARBA" id="ARBA00004533"/>
    </source>
</evidence>
<dbReference type="RefSeq" id="WP_048672658.1">
    <property type="nucleotide sequence ID" value="NZ_CBTJ020000037.1"/>
</dbReference>
<evidence type="ECO:0000256" key="10">
    <source>
        <dbReference type="ARBA" id="ARBA00030772"/>
    </source>
</evidence>
<reference evidence="11" key="1">
    <citation type="submission" date="2013-07" db="EMBL/GenBank/DDBJ databases">
        <authorList>
            <person name="McIlroy S."/>
        </authorList>
    </citation>
    <scope>NUCLEOTIDE SEQUENCE [LARGE SCALE GENOMIC DNA]</scope>
    <source>
        <strain evidence="11">Run_A_D11</strain>
    </source>
</reference>
<name>W6M754_9GAMM</name>
<evidence type="ECO:0000256" key="9">
    <source>
        <dbReference type="ARBA" id="ARBA00023136"/>
    </source>
</evidence>
<dbReference type="GO" id="GO:0005886">
    <property type="term" value="C:plasma membrane"/>
    <property type="evidence" value="ECO:0007669"/>
    <property type="project" value="UniProtKB-SubCell"/>
</dbReference>
<sequence>MKALWGYSALGIVAFLVFLLLLAPATLVADQIGSRLVGFTVRGVEGRAIAGALSSVRWRDLSIDRLTWRWRPRALLEGRLGINLQTEDPEIKLAGNAALGLNRQITLGDLTGRLPLNRVSNLAAVGSLPLEGMVVLDLRNLALDATGRPTAAQGTIRLLNLRVNLGQPLPLGDYELRLDSAGSEGMQGKIKDINAPLVLEGTLSLQPDGRYRFTGQAMVRDPNNQVLRQAMSLLGPPGADGRWPLNFSGALPL</sequence>
<evidence type="ECO:0000256" key="2">
    <source>
        <dbReference type="ARBA" id="ARBA00007208"/>
    </source>
</evidence>